<keyword evidence="2" id="KW-0119">Carbohydrate metabolism</keyword>
<name>A0A4P5PBC3_9ENTE</name>
<comment type="similarity">
    <text evidence="3">Belongs to the C-glycoside deglycosidase beta subunit family.</text>
</comment>
<protein>
    <recommendedName>
        <fullName evidence="4">C-deglycosylation enzyme beta subunit</fullName>
    </recommendedName>
</protein>
<feature type="domain" description="C-glycoside deglycosidase beta subunit" evidence="5">
    <location>
        <begin position="2"/>
        <end position="113"/>
    </location>
</feature>
<evidence type="ECO:0000313" key="7">
    <source>
        <dbReference type="Proteomes" id="UP000290567"/>
    </source>
</evidence>
<sequence length="130" mass="14798">MFEQYLVNPKGFRNVRKDDQVTGYEVQLRIPYYRGLPMSCVEVIDLTVDGETVANEDMAITVKGETFSFAELPTAINHRWEMIETITVFVKKPGGLTEGEHKVHAFVSLRISYLPFNNVGDDEKVLVLET</sequence>
<gene>
    <name evidence="6" type="ORF">NRIC_33660</name>
</gene>
<dbReference type="GO" id="GO:0016829">
    <property type="term" value="F:lyase activity"/>
    <property type="evidence" value="ECO:0007669"/>
    <property type="project" value="UniProtKB-KW"/>
</dbReference>
<evidence type="ECO:0000256" key="4">
    <source>
        <dbReference type="ARBA" id="ARBA00047208"/>
    </source>
</evidence>
<dbReference type="OrthoDB" id="1956341at2"/>
<dbReference type="Pfam" id="PF19906">
    <property type="entry name" value="CGDB"/>
    <property type="match status" value="1"/>
</dbReference>
<dbReference type="EMBL" id="BJCC01000032">
    <property type="protein sequence ID" value="GCF95475.1"/>
    <property type="molecule type" value="Genomic_DNA"/>
</dbReference>
<proteinExistence type="inferred from homology"/>
<evidence type="ECO:0000256" key="2">
    <source>
        <dbReference type="ARBA" id="ARBA00023277"/>
    </source>
</evidence>
<keyword evidence="1" id="KW-0456">Lyase</keyword>
<evidence type="ECO:0000313" key="6">
    <source>
        <dbReference type="EMBL" id="GCF95475.1"/>
    </source>
</evidence>
<evidence type="ECO:0000256" key="1">
    <source>
        <dbReference type="ARBA" id="ARBA00023239"/>
    </source>
</evidence>
<evidence type="ECO:0000259" key="5">
    <source>
        <dbReference type="Pfam" id="PF19906"/>
    </source>
</evidence>
<keyword evidence="7" id="KW-1185">Reference proteome</keyword>
<dbReference type="AlphaFoldDB" id="A0A4P5PBC3"/>
<dbReference type="RefSeq" id="WP_146623862.1">
    <property type="nucleotide sequence ID" value="NZ_BJCC01000032.1"/>
</dbReference>
<organism evidence="6 7">
    <name type="scientific">Enterococcus florum</name>
    <dbReference type="NCBI Taxonomy" id="2480627"/>
    <lineage>
        <taxon>Bacteria</taxon>
        <taxon>Bacillati</taxon>
        <taxon>Bacillota</taxon>
        <taxon>Bacilli</taxon>
        <taxon>Lactobacillales</taxon>
        <taxon>Enterococcaceae</taxon>
        <taxon>Enterococcus</taxon>
    </lineage>
</organism>
<evidence type="ECO:0000256" key="3">
    <source>
        <dbReference type="ARBA" id="ARBA00046336"/>
    </source>
</evidence>
<accession>A0A4P5PBC3</accession>
<comment type="caution">
    <text evidence="6">The sequence shown here is derived from an EMBL/GenBank/DDBJ whole genome shotgun (WGS) entry which is preliminary data.</text>
</comment>
<dbReference type="InterPro" id="IPR045959">
    <property type="entry name" value="CGDB"/>
</dbReference>
<dbReference type="Proteomes" id="UP000290567">
    <property type="component" value="Unassembled WGS sequence"/>
</dbReference>
<reference evidence="7" key="1">
    <citation type="submission" date="2019-02" db="EMBL/GenBank/DDBJ databases">
        <title>Draft genome sequence of Enterococcus sp. Gos25-1.</title>
        <authorList>
            <person name="Tanaka N."/>
            <person name="Shiwa Y."/>
            <person name="Fujita N."/>
        </authorList>
    </citation>
    <scope>NUCLEOTIDE SEQUENCE [LARGE SCALE GENOMIC DNA]</scope>
    <source>
        <strain evidence="7">Gos25-1</strain>
    </source>
</reference>